<feature type="domain" description="Outer membrane channel protein CpnT-like N-terminal" evidence="1">
    <location>
        <begin position="40"/>
        <end position="159"/>
    </location>
</feature>
<keyword evidence="3" id="KW-1185">Reference proteome</keyword>
<comment type="caution">
    <text evidence="2">The sequence shown here is derived from an EMBL/GenBank/DDBJ whole genome shotgun (WGS) entry which is preliminary data.</text>
</comment>
<dbReference type="Proteomes" id="UP000655287">
    <property type="component" value="Unassembled WGS sequence"/>
</dbReference>
<gene>
    <name evidence="2" type="ORF">Sru01_33280</name>
</gene>
<dbReference type="Pfam" id="PF25547">
    <property type="entry name" value="WXG100_2"/>
    <property type="match status" value="1"/>
</dbReference>
<evidence type="ECO:0000259" key="1">
    <source>
        <dbReference type="Pfam" id="PF25547"/>
    </source>
</evidence>
<reference evidence="2" key="1">
    <citation type="submission" date="2021-01" db="EMBL/GenBank/DDBJ databases">
        <title>Whole genome shotgun sequence of Sphaerisporangium rufum NBRC 109079.</title>
        <authorList>
            <person name="Komaki H."/>
            <person name="Tamura T."/>
        </authorList>
    </citation>
    <scope>NUCLEOTIDE SEQUENCE</scope>
    <source>
        <strain evidence="2">NBRC 109079</strain>
    </source>
</reference>
<sequence length="321" mass="34840">MNPLSQLKTLRLLAKEHPFAATAGAGALVHSTFAVTVLAVEWPEGDPHKLRQAADILDRLAADLDTAHDAADMAAAQVWKGASGPGIDAFRGMWLQGSAAAPGGVTAYPPRVAEYARRMAAACRGYASCLDTIRRVLNTLAMQAFANMLMTSLYGWPTSWVAGEVKDKIIQRFFQNLARIQLRLFGRNVANIVANCFYYPLDSLLYAGLQQGLQYGIFAWRGVRRDMDGTEVLSRGVNAKQFATGFTANVAFDGVWDLTKVLGVPRNSRVGDFASRMSGSAAYSIVSNLLQDPTGNPVPTDWQTWLGKFLTHGVRSIKPSG</sequence>
<dbReference type="EMBL" id="BOOU01000047">
    <property type="protein sequence ID" value="GII78346.1"/>
    <property type="molecule type" value="Genomic_DNA"/>
</dbReference>
<evidence type="ECO:0000313" key="2">
    <source>
        <dbReference type="EMBL" id="GII78346.1"/>
    </source>
</evidence>
<protein>
    <recommendedName>
        <fullName evidence="1">Outer membrane channel protein CpnT-like N-terminal domain-containing protein</fullName>
    </recommendedName>
</protein>
<accession>A0A919R4P9</accession>
<organism evidence="2 3">
    <name type="scientific">Sphaerisporangium rufum</name>
    <dbReference type="NCBI Taxonomy" id="1381558"/>
    <lineage>
        <taxon>Bacteria</taxon>
        <taxon>Bacillati</taxon>
        <taxon>Actinomycetota</taxon>
        <taxon>Actinomycetes</taxon>
        <taxon>Streptosporangiales</taxon>
        <taxon>Streptosporangiaceae</taxon>
        <taxon>Sphaerisporangium</taxon>
    </lineage>
</organism>
<dbReference type="InterPro" id="IPR057746">
    <property type="entry name" value="CpnT-like_N"/>
</dbReference>
<evidence type="ECO:0000313" key="3">
    <source>
        <dbReference type="Proteomes" id="UP000655287"/>
    </source>
</evidence>
<dbReference type="RefSeq" id="WP_203985732.1">
    <property type="nucleotide sequence ID" value="NZ_BOOU01000047.1"/>
</dbReference>
<proteinExistence type="predicted"/>
<name>A0A919R4P9_9ACTN</name>
<dbReference type="AlphaFoldDB" id="A0A919R4P9"/>